<dbReference type="GO" id="GO:0008854">
    <property type="term" value="F:exodeoxyribonuclease V activity"/>
    <property type="evidence" value="ECO:0007669"/>
    <property type="project" value="UniProtKB-EC"/>
</dbReference>
<keyword evidence="4" id="KW-0378">Hydrolase</keyword>
<name>A0ABU8BHT0_9BRAD</name>
<dbReference type="InterPro" id="IPR027785">
    <property type="entry name" value="UvrD-like_helicase_C"/>
</dbReference>
<keyword evidence="1" id="KW-0547">Nucleotide-binding</keyword>
<organism evidence="4 5">
    <name type="scientific">Bradyrhizobium algeriense</name>
    <dbReference type="NCBI Taxonomy" id="634784"/>
    <lineage>
        <taxon>Bacteria</taxon>
        <taxon>Pseudomonadati</taxon>
        <taxon>Pseudomonadota</taxon>
        <taxon>Alphaproteobacteria</taxon>
        <taxon>Hyphomicrobiales</taxon>
        <taxon>Nitrobacteraceae</taxon>
        <taxon>Bradyrhizobium</taxon>
    </lineage>
</organism>
<dbReference type="Gene3D" id="3.40.50.300">
    <property type="entry name" value="P-loop containing nucleotide triphosphate hydrolases"/>
    <property type="match status" value="2"/>
</dbReference>
<dbReference type="PANTHER" id="PTHR43788:SF6">
    <property type="entry name" value="DNA HELICASE B"/>
    <property type="match status" value="1"/>
</dbReference>
<dbReference type="EC" id="3.1.11.5" evidence="4"/>
<dbReference type="InterPro" id="IPR050534">
    <property type="entry name" value="Coronavir_polyprotein_1ab"/>
</dbReference>
<dbReference type="Pfam" id="PF13538">
    <property type="entry name" value="UvrD_C_2"/>
    <property type="match status" value="1"/>
</dbReference>
<dbReference type="Pfam" id="PF13604">
    <property type="entry name" value="AAA_30"/>
    <property type="match status" value="1"/>
</dbReference>
<proteinExistence type="predicted"/>
<comment type="caution">
    <text evidence="4">The sequence shown here is derived from an EMBL/GenBank/DDBJ whole genome shotgun (WGS) entry which is preliminary data.</text>
</comment>
<evidence type="ECO:0000259" key="3">
    <source>
        <dbReference type="Pfam" id="PF13538"/>
    </source>
</evidence>
<dbReference type="InterPro" id="IPR027417">
    <property type="entry name" value="P-loop_NTPase"/>
</dbReference>
<accession>A0ABU8BHT0</accession>
<dbReference type="Gene3D" id="2.30.30.940">
    <property type="match status" value="1"/>
</dbReference>
<protein>
    <submittedName>
        <fullName evidence="4">Exodeoxyribonuclease-5</fullName>
        <ecNumber evidence="4">3.1.11.5</ecNumber>
    </submittedName>
</protein>
<keyword evidence="2" id="KW-0067">ATP-binding</keyword>
<keyword evidence="5" id="KW-1185">Reference proteome</keyword>
<dbReference type="SUPFAM" id="SSF52540">
    <property type="entry name" value="P-loop containing nucleoside triphosphate hydrolases"/>
    <property type="match status" value="2"/>
</dbReference>
<dbReference type="Proteomes" id="UP001364224">
    <property type="component" value="Unassembled WGS sequence"/>
</dbReference>
<evidence type="ECO:0000313" key="4">
    <source>
        <dbReference type="EMBL" id="MEH2558109.1"/>
    </source>
</evidence>
<dbReference type="CDD" id="cd18809">
    <property type="entry name" value="SF1_C_RecD"/>
    <property type="match status" value="1"/>
</dbReference>
<feature type="domain" description="UvrD-like helicase C-terminal" evidence="3">
    <location>
        <begin position="344"/>
        <end position="392"/>
    </location>
</feature>
<evidence type="ECO:0000256" key="1">
    <source>
        <dbReference type="ARBA" id="ARBA00022741"/>
    </source>
</evidence>
<evidence type="ECO:0000313" key="5">
    <source>
        <dbReference type="Proteomes" id="UP001364224"/>
    </source>
</evidence>
<sequence>MVSFTLPLSRGLTARSALHLGPMTTFTPHQDSALKAVADWLKAKPGRGGTPPVFRLFGYAGTGKTTLARHIAEGVDGEVKYAAFTGKAALVMRNKGCDNASTIHSLIYRAKESGVEQPSFELWDDAPASKAKLIVIDECSMVDAELGRDLMSFDCPLLVLGDPAQLPPIQGGGFFTDCEPDAMLTEVHRQAQDDPIVRMSMDIREGRELEIGRHGESEVVPRSELDPDRVMGADQVLVGRNNTRRAYNMRVRQKQNIEDPFPVAGDKLVCLRNNRKKGLFNGGLWRVKSRTQPRAKSKILTMRLSPDEEFGHKVTKVSVRHDCFEGGIEAIPWEERKPYDEFDYGYVLTVHKSQGSQWDDVVLFDESFAFQDSRARWLYTGITRAAKRLSVVV</sequence>
<dbReference type="EMBL" id="JAZHRV010000001">
    <property type="protein sequence ID" value="MEH2558109.1"/>
    <property type="molecule type" value="Genomic_DNA"/>
</dbReference>
<dbReference type="PANTHER" id="PTHR43788">
    <property type="entry name" value="DNA2/NAM7 HELICASE FAMILY MEMBER"/>
    <property type="match status" value="1"/>
</dbReference>
<gene>
    <name evidence="4" type="ORF">V1286_005638</name>
</gene>
<reference evidence="4 5" key="1">
    <citation type="submission" date="2024-02" db="EMBL/GenBank/DDBJ databases">
        <title>Adaptive strategies in a cosmopolitan and abundant soil bacterium.</title>
        <authorList>
            <person name="Carini P."/>
        </authorList>
    </citation>
    <scope>NUCLEOTIDE SEQUENCE [LARGE SCALE GENOMIC DNA]</scope>
    <source>
        <strain evidence="4 5">AZCC 1608</strain>
    </source>
</reference>
<evidence type="ECO:0000256" key="2">
    <source>
        <dbReference type="ARBA" id="ARBA00022840"/>
    </source>
</evidence>